<gene>
    <name evidence="1" type="ORF">S01H4_19835</name>
</gene>
<evidence type="ECO:0000313" key="1">
    <source>
        <dbReference type="EMBL" id="GAG59323.1"/>
    </source>
</evidence>
<dbReference type="AlphaFoldDB" id="X0ZG62"/>
<protein>
    <submittedName>
        <fullName evidence="1">Uncharacterized protein</fullName>
    </submittedName>
</protein>
<accession>X0ZG62</accession>
<feature type="non-terminal residue" evidence="1">
    <location>
        <position position="1"/>
    </location>
</feature>
<reference evidence="1" key="1">
    <citation type="journal article" date="2014" name="Front. Microbiol.">
        <title>High frequency of phylogenetically diverse reductive dehalogenase-homologous genes in deep subseafloor sedimentary metagenomes.</title>
        <authorList>
            <person name="Kawai M."/>
            <person name="Futagami T."/>
            <person name="Toyoda A."/>
            <person name="Takaki Y."/>
            <person name="Nishi S."/>
            <person name="Hori S."/>
            <person name="Arai W."/>
            <person name="Tsubouchi T."/>
            <person name="Morono Y."/>
            <person name="Uchiyama I."/>
            <person name="Ito T."/>
            <person name="Fujiyama A."/>
            <person name="Inagaki F."/>
            <person name="Takami H."/>
        </authorList>
    </citation>
    <scope>NUCLEOTIDE SEQUENCE</scope>
    <source>
        <strain evidence="1">Expedition CK06-06</strain>
    </source>
</reference>
<comment type="caution">
    <text evidence="1">The sequence shown here is derived from an EMBL/GenBank/DDBJ whole genome shotgun (WGS) entry which is preliminary data.</text>
</comment>
<sequence length="31" mass="3324">GAVIIIAMVLPVIVKGWYYGKTGQPYSAKEA</sequence>
<organism evidence="1">
    <name type="scientific">marine sediment metagenome</name>
    <dbReference type="NCBI Taxonomy" id="412755"/>
    <lineage>
        <taxon>unclassified sequences</taxon>
        <taxon>metagenomes</taxon>
        <taxon>ecological metagenomes</taxon>
    </lineage>
</organism>
<name>X0ZG62_9ZZZZ</name>
<proteinExistence type="predicted"/>
<dbReference type="EMBL" id="BART01008875">
    <property type="protein sequence ID" value="GAG59323.1"/>
    <property type="molecule type" value="Genomic_DNA"/>
</dbReference>